<dbReference type="InterPro" id="IPR023214">
    <property type="entry name" value="HAD_sf"/>
</dbReference>
<dbReference type="SUPFAM" id="SSF56784">
    <property type="entry name" value="HAD-like"/>
    <property type="match status" value="1"/>
</dbReference>
<keyword evidence="4" id="KW-0460">Magnesium</keyword>
<dbReference type="InterPro" id="IPR041492">
    <property type="entry name" value="HAD_2"/>
</dbReference>
<dbReference type="GO" id="GO:0016791">
    <property type="term" value="F:phosphatase activity"/>
    <property type="evidence" value="ECO:0007669"/>
    <property type="project" value="TreeGrafter"/>
</dbReference>
<comment type="cofactor">
    <cofactor evidence="1">
        <name>Mg(2+)</name>
        <dbReference type="ChEBI" id="CHEBI:18420"/>
    </cofactor>
</comment>
<dbReference type="EMBL" id="FWWT01000016">
    <property type="protein sequence ID" value="SMB89333.1"/>
    <property type="molecule type" value="Genomic_DNA"/>
</dbReference>
<evidence type="ECO:0000256" key="3">
    <source>
        <dbReference type="ARBA" id="ARBA00022801"/>
    </source>
</evidence>
<evidence type="ECO:0000256" key="1">
    <source>
        <dbReference type="ARBA" id="ARBA00001946"/>
    </source>
</evidence>
<dbReference type="AlphaFoldDB" id="A0A1W1V7T7"/>
<dbReference type="SFLD" id="SFLDS00003">
    <property type="entry name" value="Haloacid_Dehalogenase"/>
    <property type="match status" value="1"/>
</dbReference>
<keyword evidence="3" id="KW-0378">Hydrolase</keyword>
<dbReference type="PANTHER" id="PTHR46470">
    <property type="entry name" value="N-ACYLNEURAMINATE-9-PHOSPHATASE"/>
    <property type="match status" value="1"/>
</dbReference>
<reference evidence="5 6" key="1">
    <citation type="submission" date="2017-04" db="EMBL/GenBank/DDBJ databases">
        <authorList>
            <person name="Afonso C.L."/>
            <person name="Miller P.J."/>
            <person name="Scott M.A."/>
            <person name="Spackman E."/>
            <person name="Goraichik I."/>
            <person name="Dimitrov K.M."/>
            <person name="Suarez D.L."/>
            <person name="Swayne D.E."/>
        </authorList>
    </citation>
    <scope>NUCLEOTIDE SEQUENCE [LARGE SCALE GENOMIC DNA]</scope>
    <source>
        <strain evidence="5 6">DSM 11270</strain>
    </source>
</reference>
<dbReference type="GO" id="GO:0044281">
    <property type="term" value="P:small molecule metabolic process"/>
    <property type="evidence" value="ECO:0007669"/>
    <property type="project" value="UniProtKB-ARBA"/>
</dbReference>
<evidence type="ECO:0000256" key="2">
    <source>
        <dbReference type="ARBA" id="ARBA00022723"/>
    </source>
</evidence>
<organism evidence="5 6">
    <name type="scientific">Desulfonispora thiosulfatigenes DSM 11270</name>
    <dbReference type="NCBI Taxonomy" id="656914"/>
    <lineage>
        <taxon>Bacteria</taxon>
        <taxon>Bacillati</taxon>
        <taxon>Bacillota</taxon>
        <taxon>Clostridia</taxon>
        <taxon>Eubacteriales</taxon>
        <taxon>Peptococcaceae</taxon>
        <taxon>Desulfonispora</taxon>
    </lineage>
</organism>
<dbReference type="InterPro" id="IPR006439">
    <property type="entry name" value="HAD-SF_hydro_IA"/>
</dbReference>
<dbReference type="Gene3D" id="3.40.50.1000">
    <property type="entry name" value="HAD superfamily/HAD-like"/>
    <property type="match status" value="1"/>
</dbReference>
<dbReference type="PANTHER" id="PTHR46470:SF2">
    <property type="entry name" value="GLYCERALDEHYDE 3-PHOSPHATE PHOSPHATASE"/>
    <property type="match status" value="1"/>
</dbReference>
<keyword evidence="2" id="KW-0479">Metal-binding</keyword>
<name>A0A1W1V7T7_DESTI</name>
<dbReference type="Proteomes" id="UP000192731">
    <property type="component" value="Unassembled WGS sequence"/>
</dbReference>
<dbReference type="InterPro" id="IPR051400">
    <property type="entry name" value="HAD-like_hydrolase"/>
</dbReference>
<dbReference type="InterPro" id="IPR036412">
    <property type="entry name" value="HAD-like_sf"/>
</dbReference>
<evidence type="ECO:0000313" key="5">
    <source>
        <dbReference type="EMBL" id="SMB89333.1"/>
    </source>
</evidence>
<keyword evidence="6" id="KW-1185">Reference proteome</keyword>
<dbReference type="GO" id="GO:0046872">
    <property type="term" value="F:metal ion binding"/>
    <property type="evidence" value="ECO:0007669"/>
    <property type="project" value="UniProtKB-KW"/>
</dbReference>
<dbReference type="OrthoDB" id="9809962at2"/>
<dbReference type="SFLD" id="SFLDG01129">
    <property type="entry name" value="C1.5:_HAD__Beta-PGM__Phosphata"/>
    <property type="match status" value="1"/>
</dbReference>
<dbReference type="PRINTS" id="PR00413">
    <property type="entry name" value="HADHALOGNASE"/>
</dbReference>
<protein>
    <submittedName>
        <fullName evidence="5">FMN phosphatase YigB, HAD superfamily</fullName>
    </submittedName>
</protein>
<accession>A0A1W1V7T7</accession>
<sequence length="234" mass="27169">MFKAVLFDLDGTLLPFDLDYFVKNYFESLADYCKDYVDPKSLIKNMGISLDAMLKNTGEITNEEMFMQTFLPALNKGIDEMYPLFEKFYLEEFPNLKKYTEYNALSSEITKEVMKKGYKTALATNPVFPRQATLHRMDWAGIKDLPWDLVTTYEDFYTCKPNLAYFEDVCDRLSVNPKDCIMIGNDAQEDLAASELGMKTFLVKDCLIDRKNTNYKPDYVGTLDDVYQFIKQLP</sequence>
<dbReference type="STRING" id="656914.SAMN00017405_0596"/>
<gene>
    <name evidence="5" type="ORF">SAMN00017405_0596</name>
</gene>
<evidence type="ECO:0000256" key="4">
    <source>
        <dbReference type="ARBA" id="ARBA00022842"/>
    </source>
</evidence>
<proteinExistence type="predicted"/>
<dbReference type="RefSeq" id="WP_084052981.1">
    <property type="nucleotide sequence ID" value="NZ_FWWT01000016.1"/>
</dbReference>
<dbReference type="Pfam" id="PF13419">
    <property type="entry name" value="HAD_2"/>
    <property type="match status" value="1"/>
</dbReference>
<evidence type="ECO:0000313" key="6">
    <source>
        <dbReference type="Proteomes" id="UP000192731"/>
    </source>
</evidence>